<keyword evidence="3" id="KW-1185">Reference proteome</keyword>
<feature type="domain" description="VOC" evidence="1">
    <location>
        <begin position="2"/>
        <end position="121"/>
    </location>
</feature>
<dbReference type="InterPro" id="IPR012550">
    <property type="entry name" value="DUF1706"/>
</dbReference>
<protein>
    <recommendedName>
        <fullName evidence="1">VOC domain-containing protein</fullName>
    </recommendedName>
</protein>
<dbReference type="PANTHER" id="PTHR40658:SF4">
    <property type="entry name" value="HYPOTHETICAL CYTOSOLIC PROTEIN"/>
    <property type="match status" value="1"/>
</dbReference>
<proteinExistence type="predicted"/>
<organism evidence="2 3">
    <name type="scientific">Paenibacillus cisolokensis</name>
    <dbReference type="NCBI Taxonomy" id="1658519"/>
    <lineage>
        <taxon>Bacteria</taxon>
        <taxon>Bacillati</taxon>
        <taxon>Bacillota</taxon>
        <taxon>Bacilli</taxon>
        <taxon>Bacillales</taxon>
        <taxon>Paenibacillaceae</taxon>
        <taxon>Paenibacillus</taxon>
    </lineage>
</organism>
<dbReference type="InterPro" id="IPR034660">
    <property type="entry name" value="DinB/YfiT-like"/>
</dbReference>
<evidence type="ECO:0000313" key="2">
    <source>
        <dbReference type="EMBL" id="GIQ63896.1"/>
    </source>
</evidence>
<reference evidence="2 3" key="1">
    <citation type="submission" date="2021-04" db="EMBL/GenBank/DDBJ databases">
        <title>Draft genome sequence of Paenibacillus cisolokensis, LC2-13A.</title>
        <authorList>
            <person name="Uke A."/>
            <person name="Chhe C."/>
            <person name="Baramee S."/>
            <person name="Kosugi A."/>
        </authorList>
    </citation>
    <scope>NUCLEOTIDE SEQUENCE [LARGE SCALE GENOMIC DNA]</scope>
    <source>
        <strain evidence="2 3">LC2-13A</strain>
    </source>
</reference>
<dbReference type="InterPro" id="IPR004360">
    <property type="entry name" value="Glyas_Fos-R_dOase_dom"/>
</dbReference>
<gene>
    <name evidence="2" type="ORF">PACILC2_24640</name>
</gene>
<name>A0ABQ4N6Y0_9BACL</name>
<dbReference type="InterPro" id="IPR029068">
    <property type="entry name" value="Glyas_Bleomycin-R_OHBP_Dase"/>
</dbReference>
<sequence>MGINKMVANIGVANVDTAVEFYRSLLGFDIVRKFSDHEGIDWAHLKYQNIELTFFRKSDREKTIEASNVLTLFMNCDNVEALYNHFILHGYQPEDMYLTFYHSLEFKIKDPEGYMLFFSQNCKEINMTKKLLLEKIKAKYNELQEVIRSLPLVMIQKPGVQGEWSIKDIIAHLTAWNKRLICWIQLSNQGEIPQTPEPGYTWDKIHQLNHDTFMKFKDVEFNKILDDFEESYFQVLTYINTYQDDDLNNCELYSWTNGQPLWVDIGFNTFDHYRSHLVAIKKWVGIEKDLNINPK</sequence>
<dbReference type="EMBL" id="BOVJ01000074">
    <property type="protein sequence ID" value="GIQ63896.1"/>
    <property type="molecule type" value="Genomic_DNA"/>
</dbReference>
<dbReference type="Pfam" id="PF00903">
    <property type="entry name" value="Glyoxalase"/>
    <property type="match status" value="1"/>
</dbReference>
<evidence type="ECO:0000313" key="3">
    <source>
        <dbReference type="Proteomes" id="UP000680304"/>
    </source>
</evidence>
<dbReference type="InterPro" id="IPR037523">
    <property type="entry name" value="VOC_core"/>
</dbReference>
<dbReference type="Pfam" id="PF08020">
    <property type="entry name" value="DUF1706"/>
    <property type="match status" value="1"/>
</dbReference>
<evidence type="ECO:0000259" key="1">
    <source>
        <dbReference type="PROSITE" id="PS51819"/>
    </source>
</evidence>
<dbReference type="RefSeq" id="WP_062491244.1">
    <property type="nucleotide sequence ID" value="NZ_BOVJ01000074.1"/>
</dbReference>
<dbReference type="SUPFAM" id="SSF54593">
    <property type="entry name" value="Glyoxalase/Bleomycin resistance protein/Dihydroxybiphenyl dioxygenase"/>
    <property type="match status" value="1"/>
</dbReference>
<dbReference type="Gene3D" id="1.20.120.450">
    <property type="entry name" value="dinb family like domain"/>
    <property type="match status" value="1"/>
</dbReference>
<dbReference type="SUPFAM" id="SSF109854">
    <property type="entry name" value="DinB/YfiT-like putative metalloenzymes"/>
    <property type="match status" value="1"/>
</dbReference>
<dbReference type="Proteomes" id="UP000680304">
    <property type="component" value="Unassembled WGS sequence"/>
</dbReference>
<comment type="caution">
    <text evidence="2">The sequence shown here is derived from an EMBL/GenBank/DDBJ whole genome shotgun (WGS) entry which is preliminary data.</text>
</comment>
<dbReference type="PANTHER" id="PTHR40658">
    <property type="match status" value="1"/>
</dbReference>
<dbReference type="Gene3D" id="3.10.180.10">
    <property type="entry name" value="2,3-Dihydroxybiphenyl 1,2-Dioxygenase, domain 1"/>
    <property type="match status" value="1"/>
</dbReference>
<accession>A0ABQ4N6Y0</accession>
<dbReference type="PROSITE" id="PS51819">
    <property type="entry name" value="VOC"/>
    <property type="match status" value="1"/>
</dbReference>